<dbReference type="Pfam" id="PF10106">
    <property type="entry name" value="DUF2345"/>
    <property type="match status" value="1"/>
</dbReference>
<protein>
    <submittedName>
        <fullName evidence="2">DUF2345 domain-containing protein</fullName>
    </submittedName>
</protein>
<evidence type="ECO:0000259" key="1">
    <source>
        <dbReference type="Pfam" id="PF10106"/>
    </source>
</evidence>
<proteinExistence type="predicted"/>
<dbReference type="InterPro" id="IPR018769">
    <property type="entry name" value="VgrG2_DUF2345"/>
</dbReference>
<sequence>GVKDKIGMKLIAAKGKVQVQAQSDAMEITADKDVTITSCKQRIEINAKKEILFTAGGAYFRIAGGNIEVHAPGTVSVKGASHDLSGPDSLGKPLPVLPGDFCLPCLLEAAKKASFIVPPGA</sequence>
<feature type="domain" description="DUF2345" evidence="1">
    <location>
        <begin position="5"/>
        <end position="88"/>
    </location>
</feature>
<gene>
    <name evidence="2" type="ORF">QCL97_019370</name>
</gene>
<reference evidence="2 3" key="1">
    <citation type="submission" date="2023-12" db="EMBL/GenBank/DDBJ databases">
        <title>Evaluation and characterization of a potential secondary metabolite violacein from indigenous Chromobacterium amazonense SAM215.</title>
        <authorList>
            <person name="Tarafdar M.R."/>
            <person name="Abedin S.M."/>
            <person name="Atiqua A."/>
            <person name="Saha A."/>
            <person name="Khan S.N."/>
        </authorList>
    </citation>
    <scope>NUCLEOTIDE SEQUENCE [LARGE SCALE GENOMIC DNA]</scope>
    <source>
        <strain evidence="2 3">SAM215</strain>
    </source>
</reference>
<dbReference type="Proteomes" id="UP001224516">
    <property type="component" value="Unassembled WGS sequence"/>
</dbReference>
<keyword evidence="3" id="KW-1185">Reference proteome</keyword>
<evidence type="ECO:0000313" key="2">
    <source>
        <dbReference type="EMBL" id="MEJ8676897.1"/>
    </source>
</evidence>
<dbReference type="RefSeq" id="WP_340225112.1">
    <property type="nucleotide sequence ID" value="NZ_JAVFJF020000069.1"/>
</dbReference>
<comment type="caution">
    <text evidence="2">The sequence shown here is derived from an EMBL/GenBank/DDBJ whole genome shotgun (WGS) entry which is preliminary data.</text>
</comment>
<accession>A0ABU8V7R2</accession>
<feature type="non-terminal residue" evidence="2">
    <location>
        <position position="1"/>
    </location>
</feature>
<organism evidence="2 3">
    <name type="scientific">Chromobacterium amazonense</name>
    <dbReference type="NCBI Taxonomy" id="1382803"/>
    <lineage>
        <taxon>Bacteria</taxon>
        <taxon>Pseudomonadati</taxon>
        <taxon>Pseudomonadota</taxon>
        <taxon>Betaproteobacteria</taxon>
        <taxon>Neisseriales</taxon>
        <taxon>Chromobacteriaceae</taxon>
        <taxon>Chromobacterium</taxon>
    </lineage>
</organism>
<name>A0ABU8V7R2_9NEIS</name>
<evidence type="ECO:0000313" key="3">
    <source>
        <dbReference type="Proteomes" id="UP001224516"/>
    </source>
</evidence>
<dbReference type="EMBL" id="JAVFJF020000069">
    <property type="protein sequence ID" value="MEJ8676897.1"/>
    <property type="molecule type" value="Genomic_DNA"/>
</dbReference>